<dbReference type="FunFam" id="3.30.160.60:FF:000512">
    <property type="entry name" value="zinc finger protein 197 isoform X1"/>
    <property type="match status" value="1"/>
</dbReference>
<keyword evidence="9" id="KW-0238">DNA-binding</keyword>
<dbReference type="GO" id="GO:0001822">
    <property type="term" value="P:kidney development"/>
    <property type="evidence" value="ECO:0007669"/>
    <property type="project" value="UniProtKB-ARBA"/>
</dbReference>
<feature type="domain" description="C2H2-type" evidence="12">
    <location>
        <begin position="221"/>
        <end position="248"/>
    </location>
</feature>
<evidence type="ECO:0000256" key="10">
    <source>
        <dbReference type="ARBA" id="ARBA00023163"/>
    </source>
</evidence>
<keyword evidence="8" id="KW-0805">Transcription regulation</keyword>
<evidence type="ECO:0000256" key="9">
    <source>
        <dbReference type="ARBA" id="ARBA00023125"/>
    </source>
</evidence>
<feature type="domain" description="C2H2-type" evidence="12">
    <location>
        <begin position="677"/>
        <end position="704"/>
    </location>
</feature>
<dbReference type="FunFam" id="3.30.160.60:FF:002343">
    <property type="entry name" value="Zinc finger protein 33A"/>
    <property type="match status" value="1"/>
</dbReference>
<keyword evidence="10" id="KW-0804">Transcription</keyword>
<dbReference type="CTD" id="108696654"/>
<dbReference type="GO" id="GO:0010468">
    <property type="term" value="P:regulation of gene expression"/>
    <property type="evidence" value="ECO:0000318"/>
    <property type="project" value="GO_Central"/>
</dbReference>
<dbReference type="PANTHER" id="PTHR16515:SF60">
    <property type="entry name" value="ZINC FINGER PROTEIN 436"/>
    <property type="match status" value="1"/>
</dbReference>
<comment type="subcellular location">
    <subcellularLocation>
        <location evidence="2">Nucleus</location>
    </subcellularLocation>
</comment>
<evidence type="ECO:0000256" key="7">
    <source>
        <dbReference type="ARBA" id="ARBA00022833"/>
    </source>
</evidence>
<dbReference type="SMART" id="SM00355">
    <property type="entry name" value="ZnF_C2H2"/>
    <property type="match status" value="11"/>
</dbReference>
<dbReference type="FunFam" id="3.30.160.60:FF:000557">
    <property type="entry name" value="zinc finger and SCAN domain-containing protein 29"/>
    <property type="match status" value="1"/>
</dbReference>
<evidence type="ECO:0000256" key="11">
    <source>
        <dbReference type="ARBA" id="ARBA00023242"/>
    </source>
</evidence>
<dbReference type="PROSITE" id="PS50157">
    <property type="entry name" value="ZINC_FINGER_C2H2_2"/>
    <property type="match status" value="10"/>
</dbReference>
<name>A0A1L8FMT5_XENLA</name>
<feature type="domain" description="C2H2-type" evidence="12">
    <location>
        <begin position="649"/>
        <end position="676"/>
    </location>
</feature>
<sequence>MTFITMFNTADVDEKDDTFETCLKNTMESTEPLSYSPNCPLTLSTSVQSLHDGMAMKLGNMQKMDVPEIPTLKAKEEFEEVKYHESPASGKELKCGLCFETFQYVSEFMFHDQIHRATNRFECQLCGRQFQSTSNLKDHYNVHTGERPYKCELCAKAFTQSSSLLTHKRTHTMENPYKCEVCGRLFRDASNFVKHQRLHSQAQQLGRQAHAASQIISEKPYQCSYCEKSFKRTSDLKDHERVHTGERPYQCRICQKCFTQSSVLTGHMRIHTGERPFHCEICGKTFNNSSNFKKHQRTHSVQDMLANVSRDARYSHYKQPLRSKNGIGHSEDINAISYGKEISVNHPRTLPKINLYEEDCKIVLEKNTSQGNGDVIHDLDGLSSPCAGVTDLTKHTDENIPDAKDTGSKVIFHSDEVIAIDDTDDKEDLGAESETKEVGPKINFENLILPKLARSVGPGYKITTPYWANFIKQSSNHKMDLNPQIIGDDLSKTSLQSQDEDLKEARNEDGSTFDLSKDLQVCQPEKQSSGMEEQQESEVISDISSTSDLGESENLFIERTMECWNQSIDGTMGDQDDDDDNDLLFIEMESKPYICFVCSKRFKRATDLKEHLRVHTGERPFVCQVCGKGFTQSSALSSHQRIHTGEKPFQCEICYKRFNNSSNFSKHKRVHTGERPHNCPVCGKSFQEKRRVKRHLKAVHQIQE</sequence>
<dbReference type="FunFam" id="3.30.160.60:FF:000450">
    <property type="entry name" value="PR domain zinc finger protein 14"/>
    <property type="match status" value="1"/>
</dbReference>
<dbReference type="Proteomes" id="UP000186698">
    <property type="component" value="Chromosome 7L"/>
</dbReference>
<dbReference type="FunFam" id="3.30.160.60:FF:001732">
    <property type="entry name" value="Zgc:162936"/>
    <property type="match status" value="1"/>
</dbReference>
<keyword evidence="6" id="KW-0863">Zinc-finger</keyword>
<dbReference type="AGR" id="Xenbase:XB-GENE-6486369"/>
<dbReference type="SUPFAM" id="SSF57667">
    <property type="entry name" value="beta-beta-alpha zinc fingers"/>
    <property type="match status" value="6"/>
</dbReference>
<dbReference type="GO" id="GO:0008270">
    <property type="term" value="F:zinc ion binding"/>
    <property type="evidence" value="ECO:0007669"/>
    <property type="project" value="UniProtKB-KW"/>
</dbReference>
<dbReference type="PaxDb" id="8355-A0A1L8FMT5"/>
<dbReference type="OMA" id="ATNRFEC"/>
<dbReference type="GO" id="GO:0045893">
    <property type="term" value="P:positive regulation of DNA-templated transcription"/>
    <property type="evidence" value="ECO:0007669"/>
    <property type="project" value="UniProtKB-ARBA"/>
</dbReference>
<dbReference type="InterPro" id="IPR050331">
    <property type="entry name" value="Zinc_finger"/>
</dbReference>
<feature type="domain" description="C2H2-type" evidence="12">
    <location>
        <begin position="149"/>
        <end position="176"/>
    </location>
</feature>
<evidence type="ECO:0000256" key="2">
    <source>
        <dbReference type="ARBA" id="ARBA00004123"/>
    </source>
</evidence>
<keyword evidence="4" id="KW-0479">Metal-binding</keyword>
<evidence type="ECO:0000256" key="3">
    <source>
        <dbReference type="ARBA" id="ARBA00006991"/>
    </source>
</evidence>
<evidence type="ECO:0000259" key="12">
    <source>
        <dbReference type="PROSITE" id="PS50157"/>
    </source>
</evidence>
<dbReference type="InterPro" id="IPR013087">
    <property type="entry name" value="Znf_C2H2_type"/>
</dbReference>
<dbReference type="Bgee" id="108696654">
    <property type="expression patterns" value="Expressed in blastula and 18 other cell types or tissues"/>
</dbReference>
<dbReference type="FunFam" id="3.30.160.60:FF:000585">
    <property type="entry name" value="zinc finger protein 784"/>
    <property type="match status" value="1"/>
</dbReference>
<evidence type="ECO:0000256" key="8">
    <source>
        <dbReference type="ARBA" id="ARBA00023015"/>
    </source>
</evidence>
<dbReference type="RefSeq" id="XP_018081683.1">
    <property type="nucleotide sequence ID" value="XM_018226194.2"/>
</dbReference>
<dbReference type="InterPro" id="IPR036236">
    <property type="entry name" value="Znf_C2H2_sf"/>
</dbReference>
<dbReference type="GO" id="GO:0005634">
    <property type="term" value="C:nucleus"/>
    <property type="evidence" value="ECO:0000318"/>
    <property type="project" value="GO_Central"/>
</dbReference>
<gene>
    <name evidence="14 15" type="primary">znf229.L</name>
</gene>
<dbReference type="FunFam" id="3.30.160.60:FF:000478">
    <property type="entry name" value="Zinc finger protein 133"/>
    <property type="match status" value="1"/>
</dbReference>
<dbReference type="FunFam" id="3.30.160.60:FF:000072">
    <property type="entry name" value="zinc finger protein 143 isoform X1"/>
    <property type="match status" value="1"/>
</dbReference>
<feature type="domain" description="C2H2-type" evidence="12">
    <location>
        <begin position="121"/>
        <end position="148"/>
    </location>
</feature>
<comment type="similarity">
    <text evidence="3">Belongs to the krueppel C2H2-type zinc-finger protein family.</text>
</comment>
<evidence type="ECO:0000256" key="1">
    <source>
        <dbReference type="ARBA" id="ARBA00003767"/>
    </source>
</evidence>
<organism evidence="13 14">
    <name type="scientific">Xenopus laevis</name>
    <name type="common">African clawed frog</name>
    <dbReference type="NCBI Taxonomy" id="8355"/>
    <lineage>
        <taxon>Eukaryota</taxon>
        <taxon>Metazoa</taxon>
        <taxon>Chordata</taxon>
        <taxon>Craniata</taxon>
        <taxon>Vertebrata</taxon>
        <taxon>Euteleostomi</taxon>
        <taxon>Amphibia</taxon>
        <taxon>Batrachia</taxon>
        <taxon>Anura</taxon>
        <taxon>Pipoidea</taxon>
        <taxon>Pipidae</taxon>
        <taxon>Xenopodinae</taxon>
        <taxon>Xenopus</taxon>
        <taxon>Xenopus</taxon>
    </lineage>
</organism>
<feature type="domain" description="C2H2-type" evidence="12">
    <location>
        <begin position="277"/>
        <end position="304"/>
    </location>
</feature>
<dbReference type="PROSITE" id="PS00028">
    <property type="entry name" value="ZINC_FINGER_C2H2_1"/>
    <property type="match status" value="10"/>
</dbReference>
<dbReference type="Xenbase" id="XB-GENE-6486369">
    <property type="gene designation" value="znf229.L"/>
</dbReference>
<feature type="domain" description="C2H2-type" evidence="12">
    <location>
        <begin position="177"/>
        <end position="204"/>
    </location>
</feature>
<keyword evidence="11" id="KW-0539">Nucleus</keyword>
<feature type="domain" description="C2H2-type" evidence="12">
    <location>
        <begin position="593"/>
        <end position="620"/>
    </location>
</feature>
<dbReference type="AlphaFoldDB" id="A0A1L8FMT5"/>
<keyword evidence="7" id="KW-0862">Zinc</keyword>
<keyword evidence="5" id="KW-0677">Repeat</keyword>
<dbReference type="FunFam" id="3.30.160.60:FF:000787">
    <property type="entry name" value="Zinc finger protein 784"/>
    <property type="match status" value="1"/>
</dbReference>
<accession>A0A1L8FMT5</accession>
<evidence type="ECO:0000256" key="6">
    <source>
        <dbReference type="ARBA" id="ARBA00022771"/>
    </source>
</evidence>
<evidence type="ECO:0000313" key="13">
    <source>
        <dbReference type="Proteomes" id="UP000186698"/>
    </source>
</evidence>
<dbReference type="GO" id="GO:0005694">
    <property type="term" value="C:chromosome"/>
    <property type="evidence" value="ECO:0007669"/>
    <property type="project" value="UniProtKB-ARBA"/>
</dbReference>
<dbReference type="GeneID" id="108696654"/>
<feature type="domain" description="C2H2-type" evidence="12">
    <location>
        <begin position="621"/>
        <end position="648"/>
    </location>
</feature>
<reference evidence="14" key="1">
    <citation type="submission" date="2025-08" db="UniProtKB">
        <authorList>
            <consortium name="RefSeq"/>
        </authorList>
    </citation>
    <scope>IDENTIFICATION</scope>
    <source>
        <strain evidence="14">J_2021</strain>
        <tissue evidence="14">Erythrocytes</tissue>
    </source>
</reference>
<dbReference type="Gene3D" id="3.30.160.60">
    <property type="entry name" value="Classic Zinc Finger"/>
    <property type="match status" value="10"/>
</dbReference>
<evidence type="ECO:0000256" key="5">
    <source>
        <dbReference type="ARBA" id="ARBA00022737"/>
    </source>
</evidence>
<proteinExistence type="inferred from homology"/>
<comment type="function">
    <text evidence="1">May be involved in transcriptional regulation.</text>
</comment>
<dbReference type="GO" id="GO:0043565">
    <property type="term" value="F:sequence-specific DNA binding"/>
    <property type="evidence" value="ECO:0007669"/>
    <property type="project" value="UniProtKB-ARBA"/>
</dbReference>
<evidence type="ECO:0000313" key="15">
    <source>
        <dbReference type="Xenbase" id="XB-GENE-6486369"/>
    </source>
</evidence>
<dbReference type="OrthoDB" id="9439903at2759"/>
<dbReference type="PANTHER" id="PTHR16515">
    <property type="entry name" value="PR DOMAIN ZINC FINGER PROTEIN"/>
    <property type="match status" value="1"/>
</dbReference>
<dbReference type="KEGG" id="xla:108696654"/>
<feature type="domain" description="C2H2-type" evidence="12">
    <location>
        <begin position="249"/>
        <end position="276"/>
    </location>
</feature>
<protein>
    <submittedName>
        <fullName evidence="14">Zinc finger protein 502</fullName>
    </submittedName>
</protein>
<evidence type="ECO:0000313" key="14">
    <source>
        <dbReference type="RefSeq" id="XP_018081683.1"/>
    </source>
</evidence>
<evidence type="ECO:0000256" key="4">
    <source>
        <dbReference type="ARBA" id="ARBA00022723"/>
    </source>
</evidence>
<dbReference type="Pfam" id="PF00096">
    <property type="entry name" value="zf-C2H2"/>
    <property type="match status" value="9"/>
</dbReference>
<keyword evidence="13" id="KW-1185">Reference proteome</keyword>